<comment type="caution">
    <text evidence="1">The sequence shown here is derived from an EMBL/GenBank/DDBJ whole genome shotgun (WGS) entry which is preliminary data.</text>
</comment>
<dbReference type="EMBL" id="CATOUU010001047">
    <property type="protein sequence ID" value="CAI9968749.1"/>
    <property type="molecule type" value="Genomic_DNA"/>
</dbReference>
<name>A0AA86R9X8_9EUKA</name>
<evidence type="ECO:0000313" key="2">
    <source>
        <dbReference type="EMBL" id="CAL6084086.1"/>
    </source>
</evidence>
<dbReference type="EMBL" id="CAXDID020000376">
    <property type="protein sequence ID" value="CAL6084086.1"/>
    <property type="molecule type" value="Genomic_DNA"/>
</dbReference>
<evidence type="ECO:0000313" key="3">
    <source>
        <dbReference type="Proteomes" id="UP001642409"/>
    </source>
</evidence>
<dbReference type="Proteomes" id="UP001642409">
    <property type="component" value="Unassembled WGS sequence"/>
</dbReference>
<proteinExistence type="predicted"/>
<dbReference type="AlphaFoldDB" id="A0AA86R9X8"/>
<gene>
    <name evidence="1" type="ORF">HINF_LOCUS56394</name>
    <name evidence="2" type="ORF">HINF_LOCUS62035</name>
</gene>
<organism evidence="1">
    <name type="scientific">Hexamita inflata</name>
    <dbReference type="NCBI Taxonomy" id="28002"/>
    <lineage>
        <taxon>Eukaryota</taxon>
        <taxon>Metamonada</taxon>
        <taxon>Diplomonadida</taxon>
        <taxon>Hexamitidae</taxon>
        <taxon>Hexamitinae</taxon>
        <taxon>Hexamita</taxon>
    </lineage>
</organism>
<sequence length="126" mass="15054">MQYFWLPDTRSLCEHINSRDDWAKHSHGCCKCKPGPGYTCVKQLLKVFQQRRYFSVTNVRYYVTDLILSLDITWLPGQFQTERVQCQTFNVNSSSCLFSRSDIRDEKNNNKRVLGYLKLYKWRLTK</sequence>
<keyword evidence="3" id="KW-1185">Reference proteome</keyword>
<evidence type="ECO:0000313" key="1">
    <source>
        <dbReference type="EMBL" id="CAI9968749.1"/>
    </source>
</evidence>
<protein>
    <submittedName>
        <fullName evidence="2">Hypothetical_protein</fullName>
    </submittedName>
</protein>
<reference evidence="1" key="1">
    <citation type="submission" date="2023-06" db="EMBL/GenBank/DDBJ databases">
        <authorList>
            <person name="Kurt Z."/>
        </authorList>
    </citation>
    <scope>NUCLEOTIDE SEQUENCE</scope>
</reference>
<accession>A0AA86R9X8</accession>
<reference evidence="2 3" key="2">
    <citation type="submission" date="2024-07" db="EMBL/GenBank/DDBJ databases">
        <authorList>
            <person name="Akdeniz Z."/>
        </authorList>
    </citation>
    <scope>NUCLEOTIDE SEQUENCE [LARGE SCALE GENOMIC DNA]</scope>
</reference>